<dbReference type="InterPro" id="IPR007492">
    <property type="entry name" value="LytTR_DNA-bd_dom"/>
</dbReference>
<keyword evidence="4" id="KW-0238">DNA-binding</keyword>
<feature type="domain" description="HTH LytTR-type" evidence="3">
    <location>
        <begin position="153"/>
        <end position="225"/>
    </location>
</feature>
<dbReference type="SMART" id="SM00850">
    <property type="entry name" value="LytTR"/>
    <property type="match status" value="1"/>
</dbReference>
<dbReference type="PANTHER" id="PTHR37299:SF1">
    <property type="entry name" value="STAGE 0 SPORULATION PROTEIN A HOMOLOG"/>
    <property type="match status" value="1"/>
</dbReference>
<feature type="modified residue" description="4-aspartylphosphate" evidence="1">
    <location>
        <position position="55"/>
    </location>
</feature>
<evidence type="ECO:0000313" key="4">
    <source>
        <dbReference type="EMBL" id="MCJ0742033.1"/>
    </source>
</evidence>
<dbReference type="Gene3D" id="3.40.50.2300">
    <property type="match status" value="1"/>
</dbReference>
<dbReference type="PANTHER" id="PTHR37299">
    <property type="entry name" value="TRANSCRIPTIONAL REGULATOR-RELATED"/>
    <property type="match status" value="1"/>
</dbReference>
<dbReference type="Pfam" id="PF00072">
    <property type="entry name" value="Response_reg"/>
    <property type="match status" value="1"/>
</dbReference>
<sequence>MILKCIAVDDEPLALDILEDYISKVPFLKLVKRTENAIEALQVVNEGGIDLVFLDIQMPELTGIQFLKIAGNKADYILTTAYSQYALESYDLNVSDYLLKPIAFDRFYKAVEKVRNLREKLENNGNSKPAEQQAAPIVSPVNTPPANAIQDYIFVKTEHKIQKIELEDILYIEGLKDYISIFTNNERIITLQSMKKMEETLPKSNFMRVHKSYIIALDKIESIERSRISIASKIIPIGDTYRDEFFKHIDGKNI</sequence>
<reference evidence="4" key="1">
    <citation type="submission" date="2022-03" db="EMBL/GenBank/DDBJ databases">
        <authorList>
            <person name="Woo C.Y."/>
        </authorList>
    </citation>
    <scope>NUCLEOTIDE SEQUENCE</scope>
    <source>
        <strain evidence="4">CYS-01</strain>
    </source>
</reference>
<evidence type="ECO:0000313" key="5">
    <source>
        <dbReference type="Proteomes" id="UP001165460"/>
    </source>
</evidence>
<dbReference type="PROSITE" id="PS50110">
    <property type="entry name" value="RESPONSE_REGULATORY"/>
    <property type="match status" value="1"/>
</dbReference>
<gene>
    <name evidence="4" type="ORF">MMF97_04850</name>
</gene>
<protein>
    <submittedName>
        <fullName evidence="4">LytTR family DNA-binding domain-containing protein</fullName>
    </submittedName>
</protein>
<organism evidence="4 5">
    <name type="scientific">Pedobacter montanisoli</name>
    <dbReference type="NCBI Taxonomy" id="2923277"/>
    <lineage>
        <taxon>Bacteria</taxon>
        <taxon>Pseudomonadati</taxon>
        <taxon>Bacteroidota</taxon>
        <taxon>Sphingobacteriia</taxon>
        <taxon>Sphingobacteriales</taxon>
        <taxon>Sphingobacteriaceae</taxon>
        <taxon>Pedobacter</taxon>
    </lineage>
</organism>
<keyword evidence="5" id="KW-1185">Reference proteome</keyword>
<evidence type="ECO:0000259" key="3">
    <source>
        <dbReference type="PROSITE" id="PS50930"/>
    </source>
</evidence>
<dbReference type="SMART" id="SM00448">
    <property type="entry name" value="REC"/>
    <property type="match status" value="1"/>
</dbReference>
<dbReference type="InterPro" id="IPR011006">
    <property type="entry name" value="CheY-like_superfamily"/>
</dbReference>
<dbReference type="InterPro" id="IPR046947">
    <property type="entry name" value="LytR-like"/>
</dbReference>
<dbReference type="GO" id="GO:0003677">
    <property type="term" value="F:DNA binding"/>
    <property type="evidence" value="ECO:0007669"/>
    <property type="project" value="UniProtKB-KW"/>
</dbReference>
<dbReference type="Gene3D" id="2.40.50.1020">
    <property type="entry name" value="LytTr DNA-binding domain"/>
    <property type="match status" value="1"/>
</dbReference>
<dbReference type="InterPro" id="IPR001789">
    <property type="entry name" value="Sig_transdc_resp-reg_receiver"/>
</dbReference>
<dbReference type="Pfam" id="PF04397">
    <property type="entry name" value="LytTR"/>
    <property type="match status" value="1"/>
</dbReference>
<dbReference type="EMBL" id="JALGBH010000001">
    <property type="protein sequence ID" value="MCJ0742033.1"/>
    <property type="molecule type" value="Genomic_DNA"/>
</dbReference>
<keyword evidence="1" id="KW-0597">Phosphoprotein</keyword>
<accession>A0ABS9ZUP5</accession>
<dbReference type="SUPFAM" id="SSF52172">
    <property type="entry name" value="CheY-like"/>
    <property type="match status" value="1"/>
</dbReference>
<dbReference type="RefSeq" id="WP_243360098.1">
    <property type="nucleotide sequence ID" value="NZ_JALGBH010000001.1"/>
</dbReference>
<feature type="domain" description="Response regulatory" evidence="2">
    <location>
        <begin position="4"/>
        <end position="115"/>
    </location>
</feature>
<comment type="caution">
    <text evidence="4">The sequence shown here is derived from an EMBL/GenBank/DDBJ whole genome shotgun (WGS) entry which is preliminary data.</text>
</comment>
<dbReference type="Proteomes" id="UP001165460">
    <property type="component" value="Unassembled WGS sequence"/>
</dbReference>
<evidence type="ECO:0000259" key="2">
    <source>
        <dbReference type="PROSITE" id="PS50110"/>
    </source>
</evidence>
<dbReference type="PROSITE" id="PS50930">
    <property type="entry name" value="HTH_LYTTR"/>
    <property type="match status" value="1"/>
</dbReference>
<evidence type="ECO:0000256" key="1">
    <source>
        <dbReference type="PROSITE-ProRule" id="PRU00169"/>
    </source>
</evidence>
<name>A0ABS9ZUP5_9SPHI</name>
<proteinExistence type="predicted"/>